<dbReference type="Pfam" id="PF13378">
    <property type="entry name" value="MR_MLE_C"/>
    <property type="match status" value="1"/>
</dbReference>
<dbReference type="SUPFAM" id="SSF51604">
    <property type="entry name" value="Enolase C-terminal domain-like"/>
    <property type="match status" value="1"/>
</dbReference>
<comment type="caution">
    <text evidence="3">The sequence shown here is derived from an EMBL/GenBank/DDBJ whole genome shotgun (WGS) entry which is preliminary data.</text>
</comment>
<accession>A0A438GAH7</accession>
<evidence type="ECO:0000313" key="4">
    <source>
        <dbReference type="Proteomes" id="UP000288805"/>
    </source>
</evidence>
<dbReference type="PANTHER" id="PTHR48073">
    <property type="entry name" value="O-SUCCINYLBENZOATE SYNTHASE-RELATED"/>
    <property type="match status" value="1"/>
</dbReference>
<evidence type="ECO:0000256" key="1">
    <source>
        <dbReference type="ARBA" id="ARBA00022723"/>
    </source>
</evidence>
<evidence type="ECO:0000313" key="3">
    <source>
        <dbReference type="EMBL" id="RVW69217.1"/>
    </source>
</evidence>
<sequence>MLLNWLQSIANKDSRLKLKMGKNLNADIEVLQAIRVAHLDGLFILDANEGYTTKEAIEVLEKLHEMGVAYVLFEQPIHRDDWEGLGHVGNVSRDKYGIFVAVDESCRNLVDVKKIMEGNLANVINIKVAKVRCFK</sequence>
<reference evidence="3 4" key="1">
    <citation type="journal article" date="2018" name="PLoS Genet.">
        <title>Population sequencing reveals clonal diversity and ancestral inbreeding in the grapevine cultivar Chardonnay.</title>
        <authorList>
            <person name="Roach M.J."/>
            <person name="Johnson D.L."/>
            <person name="Bohlmann J."/>
            <person name="van Vuuren H.J."/>
            <person name="Jones S.J."/>
            <person name="Pretorius I.S."/>
            <person name="Schmidt S.A."/>
            <person name="Borneman A.R."/>
        </authorList>
    </citation>
    <scope>NUCLEOTIDE SEQUENCE [LARGE SCALE GENOMIC DNA]</scope>
    <source>
        <strain evidence="4">cv. Chardonnay</strain>
        <tissue evidence="3">Leaf</tissue>
    </source>
</reference>
<dbReference type="AlphaFoldDB" id="A0A438GAH7"/>
<dbReference type="InterPro" id="IPR013342">
    <property type="entry name" value="Mandelate_racemase_C"/>
</dbReference>
<dbReference type="InterPro" id="IPR029065">
    <property type="entry name" value="Enolase_C-like"/>
</dbReference>
<dbReference type="GO" id="GO:0046872">
    <property type="term" value="F:metal ion binding"/>
    <property type="evidence" value="ECO:0007669"/>
    <property type="project" value="UniProtKB-KW"/>
</dbReference>
<name>A0A438GAH7_VITVI</name>
<protein>
    <submittedName>
        <fullName evidence="3">L-Ala-D/L-amino acid epimerase</fullName>
    </submittedName>
</protein>
<evidence type="ECO:0000259" key="2">
    <source>
        <dbReference type="SMART" id="SM00922"/>
    </source>
</evidence>
<keyword evidence="1" id="KW-0479">Metal-binding</keyword>
<dbReference type="EMBL" id="QGNW01000504">
    <property type="protein sequence ID" value="RVW69217.1"/>
    <property type="molecule type" value="Genomic_DNA"/>
</dbReference>
<dbReference type="InterPro" id="IPR036849">
    <property type="entry name" value="Enolase-like_C_sf"/>
</dbReference>
<feature type="domain" description="Mandelate racemase/muconate lactonizing enzyme C-terminal" evidence="2">
    <location>
        <begin position="2"/>
        <end position="95"/>
    </location>
</feature>
<dbReference type="SMART" id="SM00922">
    <property type="entry name" value="MR_MLE"/>
    <property type="match status" value="1"/>
</dbReference>
<dbReference type="PANTHER" id="PTHR48073:SF2">
    <property type="entry name" value="O-SUCCINYLBENZOATE SYNTHASE"/>
    <property type="match status" value="1"/>
</dbReference>
<gene>
    <name evidence="3" type="primary">POPTR_0012s05040g_1</name>
    <name evidence="3" type="ORF">CK203_060812</name>
</gene>
<proteinExistence type="predicted"/>
<dbReference type="Proteomes" id="UP000288805">
    <property type="component" value="Unassembled WGS sequence"/>
</dbReference>
<organism evidence="3 4">
    <name type="scientific">Vitis vinifera</name>
    <name type="common">Grape</name>
    <dbReference type="NCBI Taxonomy" id="29760"/>
    <lineage>
        <taxon>Eukaryota</taxon>
        <taxon>Viridiplantae</taxon>
        <taxon>Streptophyta</taxon>
        <taxon>Embryophyta</taxon>
        <taxon>Tracheophyta</taxon>
        <taxon>Spermatophyta</taxon>
        <taxon>Magnoliopsida</taxon>
        <taxon>eudicotyledons</taxon>
        <taxon>Gunneridae</taxon>
        <taxon>Pentapetalae</taxon>
        <taxon>rosids</taxon>
        <taxon>Vitales</taxon>
        <taxon>Vitaceae</taxon>
        <taxon>Viteae</taxon>
        <taxon>Vitis</taxon>
    </lineage>
</organism>
<dbReference type="Gene3D" id="3.20.20.120">
    <property type="entry name" value="Enolase-like C-terminal domain"/>
    <property type="match status" value="1"/>
</dbReference>